<evidence type="ECO:0000256" key="7">
    <source>
        <dbReference type="ARBA" id="ARBA00023004"/>
    </source>
</evidence>
<dbReference type="RefSeq" id="WP_074926672.1">
    <property type="nucleotide sequence ID" value="NZ_FPBL01000001.1"/>
</dbReference>
<keyword evidence="3 10" id="KW-0812">Transmembrane</keyword>
<keyword evidence="5 10" id="KW-1133">Transmembrane helix</keyword>
<dbReference type="GO" id="GO:0016020">
    <property type="term" value="C:membrane"/>
    <property type="evidence" value="ECO:0007669"/>
    <property type="project" value="UniProtKB-SubCell"/>
</dbReference>
<dbReference type="InterPro" id="IPR005804">
    <property type="entry name" value="FA_desaturase_dom"/>
</dbReference>
<dbReference type="InterPro" id="IPR002560">
    <property type="entry name" value="Transposase_DDE"/>
</dbReference>
<dbReference type="AlphaFoldDB" id="A0A1I7FGR8"/>
<keyword evidence="4" id="KW-0276">Fatty acid metabolism</keyword>
<dbReference type="InterPro" id="IPR015876">
    <property type="entry name" value="Acyl-CoA_DS"/>
</dbReference>
<evidence type="ECO:0000256" key="9">
    <source>
        <dbReference type="ARBA" id="ARBA00023136"/>
    </source>
</evidence>
<evidence type="ECO:0000256" key="4">
    <source>
        <dbReference type="ARBA" id="ARBA00022832"/>
    </source>
</evidence>
<evidence type="ECO:0000256" key="5">
    <source>
        <dbReference type="ARBA" id="ARBA00022989"/>
    </source>
</evidence>
<evidence type="ECO:0000256" key="2">
    <source>
        <dbReference type="ARBA" id="ARBA00008749"/>
    </source>
</evidence>
<evidence type="ECO:0000313" key="13">
    <source>
        <dbReference type="EMBL" id="SFU35413.1"/>
    </source>
</evidence>
<evidence type="ECO:0000313" key="14">
    <source>
        <dbReference type="Proteomes" id="UP000183926"/>
    </source>
</evidence>
<evidence type="ECO:0000256" key="6">
    <source>
        <dbReference type="ARBA" id="ARBA00023002"/>
    </source>
</evidence>
<dbReference type="GO" id="GO:0006631">
    <property type="term" value="P:fatty acid metabolic process"/>
    <property type="evidence" value="ECO:0007669"/>
    <property type="project" value="UniProtKB-KW"/>
</dbReference>
<feature type="transmembrane region" description="Helical" evidence="10">
    <location>
        <begin position="140"/>
        <end position="162"/>
    </location>
</feature>
<dbReference type="GO" id="GO:0016717">
    <property type="term" value="F:oxidoreductase activity, acting on paired donors, with oxidation of a pair of donors resulting in the reduction of molecular oxygen to two molecules of water"/>
    <property type="evidence" value="ECO:0007669"/>
    <property type="project" value="InterPro"/>
</dbReference>
<reference evidence="13 14" key="1">
    <citation type="submission" date="2016-10" db="EMBL/GenBank/DDBJ databases">
        <authorList>
            <person name="de Groot N.N."/>
        </authorList>
    </citation>
    <scope>NUCLEOTIDE SEQUENCE [LARGE SCALE GENOMIC DNA]</scope>
    <source>
        <strain evidence="13 14">Nm24</strain>
    </source>
</reference>
<evidence type="ECO:0000256" key="1">
    <source>
        <dbReference type="ARBA" id="ARBA00004141"/>
    </source>
</evidence>
<dbReference type="CDD" id="cd03505">
    <property type="entry name" value="Delta9-FADS-like"/>
    <property type="match status" value="1"/>
</dbReference>
<protein>
    <submittedName>
        <fullName evidence="13">Stearoyl-CoA desaturase (Delta-9 desaturase)</fullName>
    </submittedName>
</protein>
<organism evidence="13 14">
    <name type="scientific">Nitrosomonas eutropha</name>
    <dbReference type="NCBI Taxonomy" id="916"/>
    <lineage>
        <taxon>Bacteria</taxon>
        <taxon>Pseudomonadati</taxon>
        <taxon>Pseudomonadota</taxon>
        <taxon>Betaproteobacteria</taxon>
        <taxon>Nitrosomonadales</taxon>
        <taxon>Nitrosomonadaceae</taxon>
        <taxon>Nitrosomonas</taxon>
    </lineage>
</organism>
<proteinExistence type="inferred from homology"/>
<evidence type="ECO:0000256" key="3">
    <source>
        <dbReference type="ARBA" id="ARBA00022692"/>
    </source>
</evidence>
<dbReference type="PANTHER" id="PTHR11351">
    <property type="entry name" value="ACYL-COA DESATURASE"/>
    <property type="match status" value="1"/>
</dbReference>
<sequence>MDIASVLLTGLIDLPWWGYIIVTLVFTHITIASITIFLHRHQAHRALDLHPIPSHFFRFWLWLSSGMVTKEWAAIHRKHHAKCETVDDPHSPQIFGIRKVLSEGAELYKIEAKNQETLDRYGHGTPDDWMERHVYSKHSVAGIVSMLIINVVLFGPIGLSIWAVQMMWTPVFAAGVINGIGHYWGYRNFRPGDASRNISPWGILIGGEELHNNHHAYPTSARLSNKWYEFDIGWMYIRILEMMGLAKVKKTAPKLQLNKAKTQCDLETLQAVISHRYEVLAKYTKSLKIAFKNELSSLQQAAVELGVDGSTLKNWVLADAKTLKEEERTKLDQVLSHTQKLDTLYRMREELSAIWERSAATKDELLKQLEDWCRRAEESGIELLENFSRRLRCYA</sequence>
<evidence type="ECO:0000256" key="10">
    <source>
        <dbReference type="SAM" id="Phobius"/>
    </source>
</evidence>
<gene>
    <name evidence="13" type="ORF">SAMN05216339_101486</name>
</gene>
<comment type="similarity">
    <text evidence="2">Belongs to the fatty acid desaturase type 2 family.</text>
</comment>
<dbReference type="Pfam" id="PF00487">
    <property type="entry name" value="FA_desaturase"/>
    <property type="match status" value="1"/>
</dbReference>
<keyword evidence="8" id="KW-0443">Lipid metabolism</keyword>
<feature type="transmembrane region" description="Helical" evidence="10">
    <location>
        <begin position="168"/>
        <end position="186"/>
    </location>
</feature>
<evidence type="ECO:0000259" key="11">
    <source>
        <dbReference type="Pfam" id="PF00487"/>
    </source>
</evidence>
<dbReference type="PANTHER" id="PTHR11351:SF33">
    <property type="entry name" value="DELTA-9 FATTY ACID DESATURASE, DESA"/>
    <property type="match status" value="1"/>
</dbReference>
<keyword evidence="7" id="KW-0408">Iron</keyword>
<evidence type="ECO:0000256" key="8">
    <source>
        <dbReference type="ARBA" id="ARBA00023098"/>
    </source>
</evidence>
<keyword evidence="9 10" id="KW-0472">Membrane</keyword>
<feature type="domain" description="Fatty acid desaturase" evidence="11">
    <location>
        <begin position="15"/>
        <end position="219"/>
    </location>
</feature>
<keyword evidence="6" id="KW-0560">Oxidoreductase</keyword>
<dbReference type="EMBL" id="FPBL01000001">
    <property type="protein sequence ID" value="SFU35413.1"/>
    <property type="molecule type" value="Genomic_DNA"/>
</dbReference>
<feature type="domain" description="Transposase IS204/IS1001/IS1096/IS1165 DDE" evidence="12">
    <location>
        <begin position="313"/>
        <end position="392"/>
    </location>
</feature>
<dbReference type="Proteomes" id="UP000183926">
    <property type="component" value="Unassembled WGS sequence"/>
</dbReference>
<name>A0A1I7FGR8_9PROT</name>
<accession>A0A1I7FGR8</accession>
<feature type="transmembrane region" description="Helical" evidence="10">
    <location>
        <begin position="16"/>
        <end position="38"/>
    </location>
</feature>
<dbReference type="OrthoDB" id="9768289at2"/>
<dbReference type="Pfam" id="PF01610">
    <property type="entry name" value="DDE_Tnp_ISL3"/>
    <property type="match status" value="1"/>
</dbReference>
<evidence type="ECO:0000259" key="12">
    <source>
        <dbReference type="Pfam" id="PF01610"/>
    </source>
</evidence>
<comment type="subcellular location">
    <subcellularLocation>
        <location evidence="1">Membrane</location>
        <topology evidence="1">Multi-pass membrane protein</topology>
    </subcellularLocation>
</comment>